<evidence type="ECO:0000256" key="1">
    <source>
        <dbReference type="ARBA" id="ARBA00004413"/>
    </source>
</evidence>
<keyword evidence="11" id="KW-1006">Bacterial flagellum protein export</keyword>
<evidence type="ECO:0000259" key="16">
    <source>
        <dbReference type="SMART" id="SM00962"/>
    </source>
</evidence>
<keyword evidence="17" id="KW-0969">Cilium</keyword>
<dbReference type="SMART" id="SM00382">
    <property type="entry name" value="AAA"/>
    <property type="match status" value="1"/>
</dbReference>
<dbReference type="GO" id="GO:0005886">
    <property type="term" value="C:plasma membrane"/>
    <property type="evidence" value="ECO:0007669"/>
    <property type="project" value="UniProtKB-SubCell"/>
</dbReference>
<keyword evidence="6" id="KW-0547">Nucleotide-binding</keyword>
<dbReference type="GO" id="GO:0003924">
    <property type="term" value="F:GTPase activity"/>
    <property type="evidence" value="ECO:0007669"/>
    <property type="project" value="InterPro"/>
</dbReference>
<keyword evidence="17" id="KW-0966">Cell projection</keyword>
<dbReference type="Pfam" id="PF00448">
    <property type="entry name" value="SRP54"/>
    <property type="match status" value="1"/>
</dbReference>
<keyword evidence="14" id="KW-0175">Coiled coil</keyword>
<comment type="subcellular location">
    <subcellularLocation>
        <location evidence="1">Cell membrane</location>
        <topology evidence="1">Peripheral membrane protein</topology>
        <orientation evidence="1">Cytoplasmic side</orientation>
    </subcellularLocation>
</comment>
<keyword evidence="7" id="KW-1005">Bacterial flagellum biogenesis</keyword>
<dbReference type="SUPFAM" id="SSF52540">
    <property type="entry name" value="P-loop containing nucleoside triphosphate hydrolases"/>
    <property type="match status" value="1"/>
</dbReference>
<dbReference type="InterPro" id="IPR003593">
    <property type="entry name" value="AAA+_ATPase"/>
</dbReference>
<keyword evidence="17" id="KW-0282">Flagellum</keyword>
<evidence type="ECO:0000256" key="2">
    <source>
        <dbReference type="ARBA" id="ARBA00008531"/>
    </source>
</evidence>
<name>A0A4R3KWZ9_9FIRM</name>
<dbReference type="InterPro" id="IPR027417">
    <property type="entry name" value="P-loop_NTPase"/>
</dbReference>
<keyword evidence="4" id="KW-0813">Transport</keyword>
<evidence type="ECO:0000256" key="6">
    <source>
        <dbReference type="ARBA" id="ARBA00022741"/>
    </source>
</evidence>
<evidence type="ECO:0000256" key="5">
    <source>
        <dbReference type="ARBA" id="ARBA00022475"/>
    </source>
</evidence>
<evidence type="ECO:0000256" key="12">
    <source>
        <dbReference type="ARBA" id="ARBA00025337"/>
    </source>
</evidence>
<comment type="caution">
    <text evidence="17">The sequence shown here is derived from an EMBL/GenBank/DDBJ whole genome shotgun (WGS) entry which is preliminary data.</text>
</comment>
<evidence type="ECO:0000313" key="18">
    <source>
        <dbReference type="Proteomes" id="UP000294567"/>
    </source>
</evidence>
<evidence type="ECO:0000256" key="13">
    <source>
        <dbReference type="ARBA" id="ARBA00030866"/>
    </source>
</evidence>
<feature type="domain" description="SRP54-type proteins GTP-binding" evidence="16">
    <location>
        <begin position="164"/>
        <end position="355"/>
    </location>
</feature>
<evidence type="ECO:0000313" key="17">
    <source>
        <dbReference type="EMBL" id="TCS89676.1"/>
    </source>
</evidence>
<keyword evidence="10" id="KW-0472">Membrane</keyword>
<dbReference type="GO" id="GO:0044781">
    <property type="term" value="P:bacterial-type flagellum organization"/>
    <property type="evidence" value="ECO:0007669"/>
    <property type="project" value="UniProtKB-KW"/>
</dbReference>
<dbReference type="GO" id="GO:0006614">
    <property type="term" value="P:SRP-dependent cotranslational protein targeting to membrane"/>
    <property type="evidence" value="ECO:0007669"/>
    <property type="project" value="InterPro"/>
</dbReference>
<evidence type="ECO:0000256" key="9">
    <source>
        <dbReference type="ARBA" id="ARBA00023134"/>
    </source>
</evidence>
<dbReference type="PANTHER" id="PTHR43134">
    <property type="entry name" value="SIGNAL RECOGNITION PARTICLE RECEPTOR SUBUNIT ALPHA"/>
    <property type="match status" value="1"/>
</dbReference>
<dbReference type="SMART" id="SM00962">
    <property type="entry name" value="SRP54"/>
    <property type="match status" value="1"/>
</dbReference>
<dbReference type="EMBL" id="SMAE01000005">
    <property type="protein sequence ID" value="TCS89676.1"/>
    <property type="molecule type" value="Genomic_DNA"/>
</dbReference>
<accession>A0A4R3KWZ9</accession>
<dbReference type="PANTHER" id="PTHR43134:SF3">
    <property type="entry name" value="FLAGELLAR BIOSYNTHESIS PROTEIN FLHF"/>
    <property type="match status" value="1"/>
</dbReference>
<dbReference type="RefSeq" id="WP_132027263.1">
    <property type="nucleotide sequence ID" value="NZ_CP068564.1"/>
</dbReference>
<dbReference type="AlphaFoldDB" id="A0A4R3KWZ9"/>
<gene>
    <name evidence="17" type="ORF">EDD65_105150</name>
</gene>
<evidence type="ECO:0000256" key="11">
    <source>
        <dbReference type="ARBA" id="ARBA00023225"/>
    </source>
</evidence>
<organism evidence="17 18">
    <name type="scientific">Keratinibaculum paraultunense</name>
    <dbReference type="NCBI Taxonomy" id="1278232"/>
    <lineage>
        <taxon>Bacteria</taxon>
        <taxon>Bacillati</taxon>
        <taxon>Bacillota</taxon>
        <taxon>Tissierellia</taxon>
        <taxon>Tissierellales</taxon>
        <taxon>Tepidimicrobiaceae</taxon>
        <taxon>Keratinibaculum</taxon>
    </lineage>
</organism>
<evidence type="ECO:0000259" key="15">
    <source>
        <dbReference type="SMART" id="SM00382"/>
    </source>
</evidence>
<dbReference type="FunFam" id="3.40.50.300:FF:000695">
    <property type="entry name" value="Flagellar biosynthesis regulator FlhF"/>
    <property type="match status" value="1"/>
</dbReference>
<feature type="domain" description="AAA+ ATPase" evidence="15">
    <location>
        <begin position="163"/>
        <end position="309"/>
    </location>
</feature>
<protein>
    <recommendedName>
        <fullName evidence="3">Flagellar biosynthesis protein FlhF</fullName>
    </recommendedName>
    <alternativeName>
        <fullName evidence="13">Flagella-associated GTP-binding protein</fullName>
    </alternativeName>
</protein>
<dbReference type="Gene3D" id="1.20.120.1380">
    <property type="entry name" value="Flagellar FlhF biosynthesis protein, N domain"/>
    <property type="match status" value="1"/>
</dbReference>
<dbReference type="CDD" id="cd17873">
    <property type="entry name" value="FlhF"/>
    <property type="match status" value="1"/>
</dbReference>
<feature type="coiled-coil region" evidence="14">
    <location>
        <begin position="62"/>
        <end position="89"/>
    </location>
</feature>
<comment type="function">
    <text evidence="12">Necessary for flagellar biosynthesis. May be involved in translocation of the flagellum.</text>
</comment>
<dbReference type="GO" id="GO:0005047">
    <property type="term" value="F:signal recognition particle binding"/>
    <property type="evidence" value="ECO:0007669"/>
    <property type="project" value="TreeGrafter"/>
</dbReference>
<evidence type="ECO:0000256" key="14">
    <source>
        <dbReference type="SAM" id="Coils"/>
    </source>
</evidence>
<dbReference type="InterPro" id="IPR047040">
    <property type="entry name" value="FlhF__GTPase_dom"/>
</dbReference>
<evidence type="ECO:0000256" key="7">
    <source>
        <dbReference type="ARBA" id="ARBA00022795"/>
    </source>
</evidence>
<evidence type="ECO:0000256" key="3">
    <source>
        <dbReference type="ARBA" id="ARBA00014919"/>
    </source>
</evidence>
<keyword evidence="18" id="KW-1185">Reference proteome</keyword>
<dbReference type="OrthoDB" id="9778554at2"/>
<sequence>MKIKKFYGVSTYDAMLKMKKELGSDAVILNTRTVREKGLIGFFKKPKVEITAVYEEKDAFKLNVSNNNLNKINQELENLKNMVEGISSSIVEKKTEIPKKLEIYQKKLIENGVNYYIATAILKTIEEQINLKDQDEERIEEIVKYTLLEYIGDAKPLCLNKGEQKVVFFIGPTGVGKTTTLAKMAAQLVINNQYNIGLITSDTYRIAAVDQLKTYSDILKLPLKVVYDEKDMFQALANFREKDIILVDTAGKNHKQIDEKDEIVNIMKSVKNKEIYLVVSGTTSYNTLKSIISHYDFIEDYSIIFTKIDEADNYGNVLNAKYLTKKPVSYITTGQNVPDDIEIFDRDKAVKCLIGENIL</sequence>
<comment type="similarity">
    <text evidence="2">Belongs to the GTP-binding SRP family.</text>
</comment>
<keyword evidence="8" id="KW-0653">Protein transport</keyword>
<dbReference type="Proteomes" id="UP000294567">
    <property type="component" value="Unassembled WGS sequence"/>
</dbReference>
<keyword evidence="9" id="KW-0342">GTP-binding</keyword>
<dbReference type="Gene3D" id="3.40.50.300">
    <property type="entry name" value="P-loop containing nucleotide triphosphate hydrolases"/>
    <property type="match status" value="1"/>
</dbReference>
<keyword evidence="5" id="KW-1003">Cell membrane</keyword>
<dbReference type="InterPro" id="IPR000897">
    <property type="entry name" value="SRP54_GTPase_dom"/>
</dbReference>
<dbReference type="GO" id="GO:0005525">
    <property type="term" value="F:GTP binding"/>
    <property type="evidence" value="ECO:0007669"/>
    <property type="project" value="UniProtKB-KW"/>
</dbReference>
<evidence type="ECO:0000256" key="4">
    <source>
        <dbReference type="ARBA" id="ARBA00022448"/>
    </source>
</evidence>
<evidence type="ECO:0000256" key="10">
    <source>
        <dbReference type="ARBA" id="ARBA00023136"/>
    </source>
</evidence>
<proteinExistence type="inferred from homology"/>
<dbReference type="GO" id="GO:0015031">
    <property type="term" value="P:protein transport"/>
    <property type="evidence" value="ECO:0007669"/>
    <property type="project" value="UniProtKB-KW"/>
</dbReference>
<evidence type="ECO:0000256" key="8">
    <source>
        <dbReference type="ARBA" id="ARBA00022927"/>
    </source>
</evidence>
<reference evidence="17 18" key="1">
    <citation type="submission" date="2019-03" db="EMBL/GenBank/DDBJ databases">
        <title>Genomic Encyclopedia of Type Strains, Phase IV (KMG-IV): sequencing the most valuable type-strain genomes for metagenomic binning, comparative biology and taxonomic classification.</title>
        <authorList>
            <person name="Goeker M."/>
        </authorList>
    </citation>
    <scope>NUCLEOTIDE SEQUENCE [LARGE SCALE GENOMIC DNA]</scope>
    <source>
        <strain evidence="17 18">DSM 26752</strain>
    </source>
</reference>